<dbReference type="RefSeq" id="WP_243662640.1">
    <property type="nucleotide sequence ID" value="NZ_SLWY01000011.1"/>
</dbReference>
<dbReference type="PANTHER" id="PTHR30592:SF4">
    <property type="entry name" value="SULFUR CARRIER PROTEIN FDHD"/>
    <property type="match status" value="1"/>
</dbReference>
<keyword evidence="1" id="KW-0501">Molybdenum cofactor biosynthesis</keyword>
<dbReference type="HAMAP" id="MF_00187">
    <property type="entry name" value="FdhD"/>
    <property type="match status" value="1"/>
</dbReference>
<proteinExistence type="inferred from homology"/>
<dbReference type="GO" id="GO:0005737">
    <property type="term" value="C:cytoplasm"/>
    <property type="evidence" value="ECO:0007669"/>
    <property type="project" value="UniProtKB-SubCell"/>
</dbReference>
<dbReference type="GO" id="GO:0097163">
    <property type="term" value="F:sulfur carrier activity"/>
    <property type="evidence" value="ECO:0007669"/>
    <property type="project" value="UniProtKB-UniRule"/>
</dbReference>
<dbReference type="GO" id="GO:0016783">
    <property type="term" value="F:sulfurtransferase activity"/>
    <property type="evidence" value="ECO:0007669"/>
    <property type="project" value="InterPro"/>
</dbReference>
<dbReference type="PANTHER" id="PTHR30592">
    <property type="entry name" value="FORMATE DEHYDROGENASE"/>
    <property type="match status" value="1"/>
</dbReference>
<dbReference type="InterPro" id="IPR016193">
    <property type="entry name" value="Cytidine_deaminase-like"/>
</dbReference>
<comment type="caution">
    <text evidence="1">Lacks conserved residue(s) required for the propagation of feature annotation.</text>
</comment>
<comment type="similarity">
    <text evidence="1">Belongs to the FdhD family.</text>
</comment>
<comment type="caution">
    <text evidence="2">The sequence shown here is derived from an EMBL/GenBank/DDBJ whole genome shotgun (WGS) entry which is preliminary data.</text>
</comment>
<organism evidence="2 3">
    <name type="scientific">Plasticicumulans lactativorans</name>
    <dbReference type="NCBI Taxonomy" id="1133106"/>
    <lineage>
        <taxon>Bacteria</taxon>
        <taxon>Pseudomonadati</taxon>
        <taxon>Pseudomonadota</taxon>
        <taxon>Gammaproteobacteria</taxon>
        <taxon>Candidatus Competibacteraceae</taxon>
        <taxon>Plasticicumulans</taxon>
    </lineage>
</organism>
<comment type="function">
    <text evidence="1">Required for formate dehydrogenase (FDH) activity. Acts as a sulfur carrier protein that transfers sulfur from IscS to the molybdenum cofactor prior to its insertion into FDH.</text>
</comment>
<dbReference type="Gene3D" id="3.40.140.10">
    <property type="entry name" value="Cytidine Deaminase, domain 2"/>
    <property type="match status" value="1"/>
</dbReference>
<feature type="active site" description="Cysteine persulfide intermediate" evidence="1">
    <location>
        <position position="119"/>
    </location>
</feature>
<dbReference type="AlphaFoldDB" id="A0A4R2LNB9"/>
<dbReference type="InterPro" id="IPR003786">
    <property type="entry name" value="FdhD"/>
</dbReference>
<dbReference type="Pfam" id="PF02634">
    <property type="entry name" value="FdhD-NarQ"/>
    <property type="match status" value="1"/>
</dbReference>
<dbReference type="PIRSF" id="PIRSF015626">
    <property type="entry name" value="FdhD"/>
    <property type="match status" value="1"/>
</dbReference>
<dbReference type="GO" id="GO:0006777">
    <property type="term" value="P:Mo-molybdopterin cofactor biosynthetic process"/>
    <property type="evidence" value="ECO:0007669"/>
    <property type="project" value="UniProtKB-UniRule"/>
</dbReference>
<dbReference type="Proteomes" id="UP000295765">
    <property type="component" value="Unassembled WGS sequence"/>
</dbReference>
<comment type="subcellular location">
    <subcellularLocation>
        <location evidence="1">Cytoplasm</location>
    </subcellularLocation>
</comment>
<reference evidence="2 3" key="1">
    <citation type="submission" date="2019-03" db="EMBL/GenBank/DDBJ databases">
        <title>Genomic Encyclopedia of Type Strains, Phase IV (KMG-IV): sequencing the most valuable type-strain genomes for metagenomic binning, comparative biology and taxonomic classification.</title>
        <authorList>
            <person name="Goeker M."/>
        </authorList>
    </citation>
    <scope>NUCLEOTIDE SEQUENCE [LARGE SCALE GENOMIC DNA]</scope>
    <source>
        <strain evidence="2 3">DSM 25287</strain>
    </source>
</reference>
<evidence type="ECO:0000313" key="3">
    <source>
        <dbReference type="Proteomes" id="UP000295765"/>
    </source>
</evidence>
<gene>
    <name evidence="1" type="primary">fdhD</name>
    <name evidence="2" type="ORF">EV699_111146</name>
</gene>
<dbReference type="EMBL" id="SLWY01000011">
    <property type="protein sequence ID" value="TCO80945.1"/>
    <property type="molecule type" value="Genomic_DNA"/>
</dbReference>
<keyword evidence="1" id="KW-0963">Cytoplasm</keyword>
<dbReference type="SUPFAM" id="SSF53927">
    <property type="entry name" value="Cytidine deaminase-like"/>
    <property type="match status" value="1"/>
</dbReference>
<name>A0A4R2LNB9_9GAMM</name>
<accession>A0A4R2LNB9</accession>
<keyword evidence="3" id="KW-1185">Reference proteome</keyword>
<evidence type="ECO:0000256" key="1">
    <source>
        <dbReference type="HAMAP-Rule" id="MF_00187"/>
    </source>
</evidence>
<dbReference type="Gene3D" id="3.10.20.10">
    <property type="match status" value="1"/>
</dbReference>
<protein>
    <recommendedName>
        <fullName evidence="1">Sulfur carrier protein FdhD</fullName>
    </recommendedName>
</protein>
<sequence>MPAPRPPQHLPEMSRAGADAAHPVLAVDENGHVRAGAVPAERPLTLYVDRREIVTLMTVGTQPELLALGYLRNQGLVDELDDILAVQVDWEVEAAAVTTRRGIGDWEAQLGRRTVTTGCGQGTVFGSLMEKIEHTRLEAPLLPVAALHELAEAMRVRDTLYKHTGSIHGCALARGGEVLCFYEDVGRHNAVDAIAGWMWLNGVDGADTLFYTTGRLTSEMVMKVARMGVPVLTSRSGTTQMGLDIARRTGVTLVGRLRGRHFLVYHGAERIAFAPVP</sequence>
<evidence type="ECO:0000313" key="2">
    <source>
        <dbReference type="EMBL" id="TCO80945.1"/>
    </source>
</evidence>